<name>A0A1K1PYP6_9FLAO</name>
<keyword evidence="3" id="KW-1185">Reference proteome</keyword>
<evidence type="ECO:0000313" key="2">
    <source>
        <dbReference type="EMBL" id="SFW52571.1"/>
    </source>
</evidence>
<accession>A0A1K1PYP6</accession>
<reference evidence="2 3" key="1">
    <citation type="submission" date="2016-11" db="EMBL/GenBank/DDBJ databases">
        <authorList>
            <person name="Jaros S."/>
            <person name="Januszkiewicz K."/>
            <person name="Wedrychowicz H."/>
        </authorList>
    </citation>
    <scope>NUCLEOTIDE SEQUENCE [LARGE SCALE GENOMIC DNA]</scope>
    <source>
        <strain evidence="2 3">CGMCC 1.12145</strain>
    </source>
</reference>
<dbReference type="OrthoDB" id="1456914at2"/>
<evidence type="ECO:0000256" key="1">
    <source>
        <dbReference type="SAM" id="SignalP"/>
    </source>
</evidence>
<protein>
    <recommendedName>
        <fullName evidence="4">DUF4468 domain-containing protein</fullName>
    </recommendedName>
</protein>
<keyword evidence="1" id="KW-0732">Signal</keyword>
<organism evidence="2 3">
    <name type="scientific">Sinomicrobium oceani</name>
    <dbReference type="NCBI Taxonomy" id="1150368"/>
    <lineage>
        <taxon>Bacteria</taxon>
        <taxon>Pseudomonadati</taxon>
        <taxon>Bacteroidota</taxon>
        <taxon>Flavobacteriia</taxon>
        <taxon>Flavobacteriales</taxon>
        <taxon>Flavobacteriaceae</taxon>
        <taxon>Sinomicrobium</taxon>
    </lineage>
</organism>
<sequence length="192" mass="22932">MKYLVLFLVFILTVSSLSAQEKEWKQLTGLLQAEAQYFTGKNGFIQFGKSEYNTFTIEKFSVTDSLVNFKMKLQDRFGNEETAQQLEETIVLHPDMKIHSATIDYNYAFYFENFPNEFFLLLEFEEAYPMIHQIINTFKDVKTKEEDRSQMEETTYQVYFPIRSKNREKIFKAIENYQLQTIKKELENDQNH</sequence>
<feature type="signal peptide" evidence="1">
    <location>
        <begin position="1"/>
        <end position="19"/>
    </location>
</feature>
<evidence type="ECO:0000313" key="3">
    <source>
        <dbReference type="Proteomes" id="UP000182248"/>
    </source>
</evidence>
<dbReference type="STRING" id="1150368.SAMN02927921_02139"/>
<dbReference type="RefSeq" id="WP_072317354.1">
    <property type="nucleotide sequence ID" value="NZ_FPJE01000010.1"/>
</dbReference>
<dbReference type="Proteomes" id="UP000182248">
    <property type="component" value="Unassembled WGS sequence"/>
</dbReference>
<dbReference type="AlphaFoldDB" id="A0A1K1PYP6"/>
<dbReference type="EMBL" id="FPJE01000010">
    <property type="protein sequence ID" value="SFW52571.1"/>
    <property type="molecule type" value="Genomic_DNA"/>
</dbReference>
<proteinExistence type="predicted"/>
<evidence type="ECO:0008006" key="4">
    <source>
        <dbReference type="Google" id="ProtNLM"/>
    </source>
</evidence>
<feature type="chain" id="PRO_5013063416" description="DUF4468 domain-containing protein" evidence="1">
    <location>
        <begin position="20"/>
        <end position="192"/>
    </location>
</feature>
<gene>
    <name evidence="2" type="ORF">SAMN02927921_02139</name>
</gene>